<feature type="chain" id="PRO_5041708203" evidence="1">
    <location>
        <begin position="20"/>
        <end position="130"/>
    </location>
</feature>
<accession>A0AA86S9G8</accession>
<sequence length="130" mass="14606">MSGSLSCVFGLLFSGLGWNEMHIEFTVTSVTRGQVDSSRRSLQDQPFKINGVPLSGVNVHKFDDKYFSKDAKKPQQKWTLMLINLMTSSFSSMPKRRKQRVSIGSSTKVDVYGFQGFQGEGLNKSGLLWF</sequence>
<feature type="signal peptide" evidence="1">
    <location>
        <begin position="1"/>
        <end position="19"/>
    </location>
</feature>
<dbReference type="Gramene" id="rna-AYBTSS11_LOCUS13163">
    <property type="protein sequence ID" value="CAJ1948390.1"/>
    <property type="gene ID" value="gene-AYBTSS11_LOCUS13163"/>
</dbReference>
<dbReference type="Proteomes" id="UP001189624">
    <property type="component" value="Chromosome 4"/>
</dbReference>
<evidence type="ECO:0000313" key="2">
    <source>
        <dbReference type="EMBL" id="CAJ1948390.1"/>
    </source>
</evidence>
<evidence type="ECO:0000256" key="1">
    <source>
        <dbReference type="SAM" id="SignalP"/>
    </source>
</evidence>
<evidence type="ECO:0000313" key="3">
    <source>
        <dbReference type="Proteomes" id="UP001189624"/>
    </source>
</evidence>
<protein>
    <submittedName>
        <fullName evidence="2">Uncharacterized protein</fullName>
    </submittedName>
</protein>
<name>A0AA86S9G8_9FABA</name>
<organism evidence="2 3">
    <name type="scientific">Sphenostylis stenocarpa</name>
    <dbReference type="NCBI Taxonomy" id="92480"/>
    <lineage>
        <taxon>Eukaryota</taxon>
        <taxon>Viridiplantae</taxon>
        <taxon>Streptophyta</taxon>
        <taxon>Embryophyta</taxon>
        <taxon>Tracheophyta</taxon>
        <taxon>Spermatophyta</taxon>
        <taxon>Magnoliopsida</taxon>
        <taxon>eudicotyledons</taxon>
        <taxon>Gunneridae</taxon>
        <taxon>Pentapetalae</taxon>
        <taxon>rosids</taxon>
        <taxon>fabids</taxon>
        <taxon>Fabales</taxon>
        <taxon>Fabaceae</taxon>
        <taxon>Papilionoideae</taxon>
        <taxon>50 kb inversion clade</taxon>
        <taxon>NPAAA clade</taxon>
        <taxon>indigoferoid/millettioid clade</taxon>
        <taxon>Phaseoleae</taxon>
        <taxon>Sphenostylis</taxon>
    </lineage>
</organism>
<gene>
    <name evidence="2" type="ORF">AYBTSS11_LOCUS13163</name>
</gene>
<proteinExistence type="predicted"/>
<reference evidence="2" key="1">
    <citation type="submission" date="2023-10" db="EMBL/GenBank/DDBJ databases">
        <authorList>
            <person name="Domelevo Entfellner J.-B."/>
        </authorList>
    </citation>
    <scope>NUCLEOTIDE SEQUENCE</scope>
</reference>
<keyword evidence="1" id="KW-0732">Signal</keyword>
<dbReference type="EMBL" id="OY731401">
    <property type="protein sequence ID" value="CAJ1948390.1"/>
    <property type="molecule type" value="Genomic_DNA"/>
</dbReference>
<dbReference type="AlphaFoldDB" id="A0AA86S9G8"/>
<keyword evidence="3" id="KW-1185">Reference proteome</keyword>